<protein>
    <submittedName>
        <fullName evidence="3">Nitrilase</fullName>
    </submittedName>
</protein>
<accession>A0A1C2DFK6</accession>
<dbReference type="AlphaFoldDB" id="A0A1C2DFK6"/>
<evidence type="ECO:0000313" key="3">
    <source>
        <dbReference type="EMBL" id="OCX13530.1"/>
    </source>
</evidence>
<dbReference type="PANTHER" id="PTHR43674">
    <property type="entry name" value="NITRILASE C965.09-RELATED"/>
    <property type="match status" value="1"/>
</dbReference>
<dbReference type="PROSITE" id="PS50263">
    <property type="entry name" value="CN_HYDROLASE"/>
    <property type="match status" value="1"/>
</dbReference>
<keyword evidence="4" id="KW-1185">Reference proteome</keyword>
<evidence type="ECO:0000259" key="2">
    <source>
        <dbReference type="PROSITE" id="PS50263"/>
    </source>
</evidence>
<name>A0A1C2DFK6_9HYPH</name>
<dbReference type="RefSeq" id="WP_024922780.1">
    <property type="nucleotide sequence ID" value="NZ_MDEO01000036.1"/>
</dbReference>
<dbReference type="SUPFAM" id="SSF56317">
    <property type="entry name" value="Carbon-nitrogen hydrolase"/>
    <property type="match status" value="1"/>
</dbReference>
<dbReference type="InterPro" id="IPR050345">
    <property type="entry name" value="Aliph_Amidase/BUP"/>
</dbReference>
<dbReference type="STRING" id="1566387.QV13_29115"/>
<evidence type="ECO:0000256" key="1">
    <source>
        <dbReference type="ARBA" id="ARBA00022801"/>
    </source>
</evidence>
<feature type="domain" description="CN hydrolase" evidence="2">
    <location>
        <begin position="1"/>
        <end position="238"/>
    </location>
</feature>
<dbReference type="EMBL" id="MDEO01000036">
    <property type="protein sequence ID" value="OCX13530.1"/>
    <property type="molecule type" value="Genomic_DNA"/>
</dbReference>
<proteinExistence type="predicted"/>
<dbReference type="OrthoDB" id="9811121at2"/>
<dbReference type="Gene3D" id="3.60.110.10">
    <property type="entry name" value="Carbon-nitrogen hydrolase"/>
    <property type="match status" value="1"/>
</dbReference>
<dbReference type="PANTHER" id="PTHR43674:SF2">
    <property type="entry name" value="BETA-UREIDOPROPIONASE"/>
    <property type="match status" value="1"/>
</dbReference>
<dbReference type="Proteomes" id="UP000094412">
    <property type="component" value="Unassembled WGS sequence"/>
</dbReference>
<organism evidence="3 4">
    <name type="scientific">Mesorhizobium hungaricum</name>
    <dbReference type="NCBI Taxonomy" id="1566387"/>
    <lineage>
        <taxon>Bacteria</taxon>
        <taxon>Pseudomonadati</taxon>
        <taxon>Pseudomonadota</taxon>
        <taxon>Alphaproteobacteria</taxon>
        <taxon>Hyphomicrobiales</taxon>
        <taxon>Phyllobacteriaceae</taxon>
        <taxon>Mesorhizobium</taxon>
    </lineage>
</organism>
<gene>
    <name evidence="3" type="ORF">QV13_29115</name>
</gene>
<sequence>MRVAFVEWPEALEANSAEWDGIADRLIAARPDILITNELPFGHWIAEQPAFDAEHSQQSIDAHEKGLEALAGLGIPAILSSRPVRAEGLLVNEAVAIENSVVRPVHRKHYFPEEPGWYEASWYVPGSDGFTASAVGGLTVGVMLCTDAMFNEHARSYGRQGASLIAIPRAAGTATENWLTAGKMAAIVSGGYVVSSNRVGRSRNGTVFGGTGFAFAPDGALLAVTNPSDPLQVIEIDPERASRQRSEYPCYVRG</sequence>
<keyword evidence="1" id="KW-0378">Hydrolase</keyword>
<dbReference type="Pfam" id="PF00795">
    <property type="entry name" value="CN_hydrolase"/>
    <property type="match status" value="1"/>
</dbReference>
<dbReference type="GO" id="GO:0033388">
    <property type="term" value="P:putrescine biosynthetic process from arginine"/>
    <property type="evidence" value="ECO:0007669"/>
    <property type="project" value="TreeGrafter"/>
</dbReference>
<dbReference type="GO" id="GO:0050126">
    <property type="term" value="F:N-carbamoylputrescine amidase activity"/>
    <property type="evidence" value="ECO:0007669"/>
    <property type="project" value="TreeGrafter"/>
</dbReference>
<reference evidence="3 4" key="1">
    <citation type="submission" date="2016-08" db="EMBL/GenBank/DDBJ databases">
        <title>Whole genome sequence of Mesorhizobium sp. strain UASWS1009 isolated from industrial sewage.</title>
        <authorList>
            <person name="Crovadore J."/>
            <person name="Calmin G."/>
            <person name="Chablais R."/>
            <person name="Cochard B."/>
            <person name="Lefort F."/>
        </authorList>
    </citation>
    <scope>NUCLEOTIDE SEQUENCE [LARGE SCALE GENOMIC DNA]</scope>
    <source>
        <strain evidence="3 4">UASWS1009</strain>
    </source>
</reference>
<dbReference type="InterPro" id="IPR036526">
    <property type="entry name" value="C-N_Hydrolase_sf"/>
</dbReference>
<dbReference type="CDD" id="cd07197">
    <property type="entry name" value="nitrilase"/>
    <property type="match status" value="1"/>
</dbReference>
<evidence type="ECO:0000313" key="4">
    <source>
        <dbReference type="Proteomes" id="UP000094412"/>
    </source>
</evidence>
<comment type="caution">
    <text evidence="3">The sequence shown here is derived from an EMBL/GenBank/DDBJ whole genome shotgun (WGS) entry which is preliminary data.</text>
</comment>
<dbReference type="InterPro" id="IPR003010">
    <property type="entry name" value="C-N_Hydrolase"/>
</dbReference>